<evidence type="ECO:0000313" key="3">
    <source>
        <dbReference type="EMBL" id="ERH18187.1"/>
    </source>
</evidence>
<keyword evidence="2" id="KW-0472">Membrane</keyword>
<gene>
    <name evidence="3" type="ORF">HMPREF1549_01954</name>
</gene>
<dbReference type="Proteomes" id="UP000016498">
    <property type="component" value="Unassembled WGS sequence"/>
</dbReference>
<name>U1RI67_9ACTO</name>
<keyword evidence="2" id="KW-1133">Transmembrane helix</keyword>
<feature type="compositionally biased region" description="Low complexity" evidence="1">
    <location>
        <begin position="1"/>
        <end position="27"/>
    </location>
</feature>
<comment type="caution">
    <text evidence="3">The sequence shown here is derived from an EMBL/GenBank/DDBJ whole genome shotgun (WGS) entry which is preliminary data.</text>
</comment>
<evidence type="ECO:0000313" key="4">
    <source>
        <dbReference type="Proteomes" id="UP000016498"/>
    </source>
</evidence>
<proteinExistence type="predicted"/>
<protein>
    <submittedName>
        <fullName evidence="3">Uncharacterized protein</fullName>
    </submittedName>
</protein>
<dbReference type="HOGENOM" id="CLU_2269304_0_0_11"/>
<dbReference type="AlphaFoldDB" id="U1RI67"/>
<accession>U1RI67</accession>
<feature type="non-terminal residue" evidence="3">
    <location>
        <position position="103"/>
    </location>
</feature>
<dbReference type="EMBL" id="AWSD01000210">
    <property type="protein sequence ID" value="ERH18187.1"/>
    <property type="molecule type" value="Genomic_DNA"/>
</dbReference>
<feature type="region of interest" description="Disordered" evidence="1">
    <location>
        <begin position="1"/>
        <end position="29"/>
    </location>
</feature>
<feature type="transmembrane region" description="Helical" evidence="2">
    <location>
        <begin position="59"/>
        <end position="79"/>
    </location>
</feature>
<keyword evidence="2" id="KW-0812">Transmembrane</keyword>
<reference evidence="3 4" key="1">
    <citation type="submission" date="2013-06" db="EMBL/GenBank/DDBJ databases">
        <authorList>
            <person name="Weinstock G."/>
            <person name="Sodergren E."/>
            <person name="Lobos E.A."/>
            <person name="Fulton L."/>
            <person name="Fulton R."/>
            <person name="Courtney L."/>
            <person name="Fronick C."/>
            <person name="O'Laughlin M."/>
            <person name="Godfrey J."/>
            <person name="Wilson R.M."/>
            <person name="Miner T."/>
            <person name="Farmer C."/>
            <person name="Delehaunty K."/>
            <person name="Cordes M."/>
            <person name="Minx P."/>
            <person name="Tomlinson C."/>
            <person name="Chen J."/>
            <person name="Wollam A."/>
            <person name="Pepin K.H."/>
            <person name="Bhonagiri V."/>
            <person name="Zhang X."/>
            <person name="Warren W."/>
            <person name="Mitreva M."/>
            <person name="Mardis E.R."/>
            <person name="Wilson R.K."/>
        </authorList>
    </citation>
    <scope>NUCLEOTIDE SEQUENCE [LARGE SCALE GENOMIC DNA]</scope>
    <source>
        <strain evidence="3 4">F0510</strain>
    </source>
</reference>
<evidence type="ECO:0000256" key="2">
    <source>
        <dbReference type="SAM" id="Phobius"/>
    </source>
</evidence>
<evidence type="ECO:0000256" key="1">
    <source>
        <dbReference type="SAM" id="MobiDB-lite"/>
    </source>
</evidence>
<sequence length="103" mass="10242">MSTGSTGSARSAASGGTAGSAASARSADSVDTLDVAEDLGYATRRASNRPKEPGLVDPAWTRIAFAGIVPLLLAVGSVLPGWARLVLVAVLVPAAAQGWPALV</sequence>
<organism evidence="3 4">
    <name type="scientific">Actinomyces johnsonii F0510</name>
    <dbReference type="NCBI Taxonomy" id="1227262"/>
    <lineage>
        <taxon>Bacteria</taxon>
        <taxon>Bacillati</taxon>
        <taxon>Actinomycetota</taxon>
        <taxon>Actinomycetes</taxon>
        <taxon>Actinomycetales</taxon>
        <taxon>Actinomycetaceae</taxon>
        <taxon>Actinomyces</taxon>
    </lineage>
</organism>